<organism evidence="1 2">
    <name type="scientific">Streptomyces laurentii</name>
    <dbReference type="NCBI Taxonomy" id="39478"/>
    <lineage>
        <taxon>Bacteria</taxon>
        <taxon>Bacillati</taxon>
        <taxon>Actinomycetota</taxon>
        <taxon>Actinomycetes</taxon>
        <taxon>Kitasatosporales</taxon>
        <taxon>Streptomycetaceae</taxon>
        <taxon>Streptomyces</taxon>
    </lineage>
</organism>
<accession>A0A160P7Y3</accession>
<evidence type="ECO:0000313" key="2">
    <source>
        <dbReference type="Proteomes" id="UP000217676"/>
    </source>
</evidence>
<protein>
    <submittedName>
        <fullName evidence="1">Uncharacterized protein</fullName>
    </submittedName>
</protein>
<sequence>MNRVFVPGGASAGTAITSGDQVVVQGRHSRVCGGAVPVAPRTSVIEEHSMKIRGPGRSVRVAAGAVAIGLEMGPSAVTARAAGSPWCWATST</sequence>
<dbReference type="KEGG" id="slau:SLA_6530"/>
<gene>
    <name evidence="1" type="ORF">SLA_6530</name>
</gene>
<keyword evidence="2" id="KW-1185">Reference proteome</keyword>
<proteinExistence type="predicted"/>
<evidence type="ECO:0000313" key="1">
    <source>
        <dbReference type="EMBL" id="BAU87396.1"/>
    </source>
</evidence>
<dbReference type="EMBL" id="AP017424">
    <property type="protein sequence ID" value="BAU87396.1"/>
    <property type="molecule type" value="Genomic_DNA"/>
</dbReference>
<reference evidence="1 2" key="1">
    <citation type="journal article" date="2016" name="Genome Announc.">
        <title>Complete Genome Sequence of Thiostrepton-Producing Streptomyces laurentii ATCC 31255.</title>
        <authorList>
            <person name="Doi K."/>
            <person name="Fujino Y."/>
            <person name="Nagayoshi Y."/>
            <person name="Ohshima T."/>
            <person name="Ogata S."/>
        </authorList>
    </citation>
    <scope>NUCLEOTIDE SEQUENCE [LARGE SCALE GENOMIC DNA]</scope>
    <source>
        <strain evidence="1 2">ATCC 31255</strain>
    </source>
</reference>
<dbReference type="AlphaFoldDB" id="A0A160P7Y3"/>
<name>A0A160P7Y3_STRLU</name>
<dbReference type="Proteomes" id="UP000217676">
    <property type="component" value="Chromosome"/>
</dbReference>